<reference evidence="2 3" key="1">
    <citation type="submission" date="2016-10" db="EMBL/GenBank/DDBJ databases">
        <authorList>
            <person name="de Groot N.N."/>
        </authorList>
    </citation>
    <scope>NUCLEOTIDE SEQUENCE [LARGE SCALE GENOMIC DNA]</scope>
    <source>
        <strain evidence="2 3">DSM 22187</strain>
    </source>
</reference>
<organism evidence="2 3">
    <name type="scientific">Halohasta litchfieldiae</name>
    <dbReference type="NCBI Taxonomy" id="1073996"/>
    <lineage>
        <taxon>Archaea</taxon>
        <taxon>Methanobacteriati</taxon>
        <taxon>Methanobacteriota</taxon>
        <taxon>Stenosarchaea group</taxon>
        <taxon>Halobacteria</taxon>
        <taxon>Halobacteriales</taxon>
        <taxon>Haloferacaceae</taxon>
        <taxon>Halohasta</taxon>
    </lineage>
</organism>
<proteinExistence type="predicted"/>
<dbReference type="Gene3D" id="3.40.50.300">
    <property type="entry name" value="P-loop containing nucleotide triphosphate hydrolases"/>
    <property type="match status" value="1"/>
</dbReference>
<keyword evidence="3" id="KW-1185">Reference proteome</keyword>
<feature type="domain" description="Orc1-like AAA ATPase" evidence="1">
    <location>
        <begin position="35"/>
        <end position="175"/>
    </location>
</feature>
<dbReference type="InterPro" id="IPR027417">
    <property type="entry name" value="P-loop_NTPase"/>
</dbReference>
<dbReference type="AlphaFoldDB" id="A0A1H6VGR9"/>
<evidence type="ECO:0000313" key="3">
    <source>
        <dbReference type="Proteomes" id="UP000198888"/>
    </source>
</evidence>
<dbReference type="EMBL" id="FNYR01000016">
    <property type="protein sequence ID" value="SEJ02184.1"/>
    <property type="molecule type" value="Genomic_DNA"/>
</dbReference>
<dbReference type="GeneID" id="35003031"/>
<dbReference type="Pfam" id="PF13191">
    <property type="entry name" value="AAA_16"/>
    <property type="match status" value="1"/>
</dbReference>
<dbReference type="STRING" id="1073996.SAMN05444271_11671"/>
<name>A0A1H6VGR9_9EURY</name>
<dbReference type="Gene3D" id="1.10.8.60">
    <property type="match status" value="1"/>
</dbReference>
<dbReference type="InterPro" id="IPR036388">
    <property type="entry name" value="WH-like_DNA-bd_sf"/>
</dbReference>
<dbReference type="SUPFAM" id="SSF52540">
    <property type="entry name" value="P-loop containing nucleoside triphosphate hydrolases"/>
    <property type="match status" value="1"/>
</dbReference>
<gene>
    <name evidence="2" type="ORF">SAMN05444271_11671</name>
</gene>
<dbReference type="InterPro" id="IPR041664">
    <property type="entry name" value="AAA_16"/>
</dbReference>
<accession>A0A1H6VGR9</accession>
<evidence type="ECO:0000313" key="2">
    <source>
        <dbReference type="EMBL" id="SEJ02184.1"/>
    </source>
</evidence>
<dbReference type="Proteomes" id="UP000198888">
    <property type="component" value="Unassembled WGS sequence"/>
</dbReference>
<dbReference type="KEGG" id="hae:halTADL_2251"/>
<dbReference type="OrthoDB" id="213998at2157"/>
<protein>
    <submittedName>
        <fullName evidence="2">Cdc6-related protein, AAA superfamily ATPase</fullName>
    </submittedName>
</protein>
<evidence type="ECO:0000259" key="1">
    <source>
        <dbReference type="Pfam" id="PF13191"/>
    </source>
</evidence>
<dbReference type="Gene3D" id="1.10.10.10">
    <property type="entry name" value="Winged helix-like DNA-binding domain superfamily/Winged helix DNA-binding domain"/>
    <property type="match status" value="1"/>
</dbReference>
<accession>A0A2H4Q3R1</accession>
<sequence length="389" mass="42493">MNIEERILRRQRTDHEPQLVRESDALNPIAHPSEPTGRGLVIEQLLDLLDPIFDGRPPDDCYVWGPKGTGKSAVIRAVFARLDRLMGRSTGQIYTTTRAQPTADVAFVYVDGRQAKTEFALLHAVLNSLATDPVPKQGVSVDTIRSRLAARLDGDQCVVVAVDHIEEPETLSIQTVCEQFEPLGSSVTPVLCGQLDPAEAETDALDAPKTVRFDPYRRHTLIEILTGRQTDGLIRAAVSHEQLRELANWADGDAHDALAALFSAGLIADDNGHDGIEAADLTDGMAAVPRPCVSLGRVLALPESRQQILSRLTELPETDRNSVRAAADEIADGGVDLSRATIERVLYELAEAGVIRRLKVDDAKQVGRPPSRLEPRFPTLVFRHLSAVN</sequence>
<dbReference type="RefSeq" id="WP_089672952.1">
    <property type="nucleotide sequence ID" value="NZ_CP024845.1"/>
</dbReference>